<gene>
    <name evidence="1" type="ORF">g.2972</name>
</gene>
<name>A0A1B6MGK3_9HEMI</name>
<protein>
    <submittedName>
        <fullName evidence="1">Uncharacterized protein</fullName>
    </submittedName>
</protein>
<proteinExistence type="predicted"/>
<evidence type="ECO:0000313" key="1">
    <source>
        <dbReference type="EMBL" id="JAT35080.1"/>
    </source>
</evidence>
<feature type="non-terminal residue" evidence="1">
    <location>
        <position position="1"/>
    </location>
</feature>
<accession>A0A1B6MGK3</accession>
<feature type="non-terminal residue" evidence="1">
    <location>
        <position position="99"/>
    </location>
</feature>
<dbReference type="AlphaFoldDB" id="A0A1B6MGK3"/>
<sequence length="99" mass="10730">VRCFTTASLAAPVHRKMNQSFSPSIRAAHETMKKSSAYQVTLTSTPESSEEDSLDGFESSNVIVVRDPDECSISVMNSNIEVNAVKEEDEEEISASSTG</sequence>
<reference evidence="1" key="1">
    <citation type="submission" date="2015-11" db="EMBL/GenBank/DDBJ databases">
        <title>De novo transcriptome assembly of four potential Pierce s Disease insect vectors from Arizona vineyards.</title>
        <authorList>
            <person name="Tassone E.E."/>
        </authorList>
    </citation>
    <scope>NUCLEOTIDE SEQUENCE</scope>
</reference>
<organism evidence="1">
    <name type="scientific">Graphocephala atropunctata</name>
    <dbReference type="NCBI Taxonomy" id="36148"/>
    <lineage>
        <taxon>Eukaryota</taxon>
        <taxon>Metazoa</taxon>
        <taxon>Ecdysozoa</taxon>
        <taxon>Arthropoda</taxon>
        <taxon>Hexapoda</taxon>
        <taxon>Insecta</taxon>
        <taxon>Pterygota</taxon>
        <taxon>Neoptera</taxon>
        <taxon>Paraneoptera</taxon>
        <taxon>Hemiptera</taxon>
        <taxon>Auchenorrhyncha</taxon>
        <taxon>Membracoidea</taxon>
        <taxon>Cicadellidae</taxon>
        <taxon>Cicadellinae</taxon>
        <taxon>Cicadellini</taxon>
        <taxon>Graphocephala</taxon>
    </lineage>
</organism>
<dbReference type="EMBL" id="GEBQ01004897">
    <property type="protein sequence ID" value="JAT35080.1"/>
    <property type="molecule type" value="Transcribed_RNA"/>
</dbReference>